<evidence type="ECO:0000313" key="4">
    <source>
        <dbReference type="EMBL" id="BBO35056.1"/>
    </source>
</evidence>
<organism evidence="4 5">
    <name type="scientific">Lacipirellula parvula</name>
    <dbReference type="NCBI Taxonomy" id="2650471"/>
    <lineage>
        <taxon>Bacteria</taxon>
        <taxon>Pseudomonadati</taxon>
        <taxon>Planctomycetota</taxon>
        <taxon>Planctomycetia</taxon>
        <taxon>Pirellulales</taxon>
        <taxon>Lacipirellulaceae</taxon>
        <taxon>Lacipirellula</taxon>
    </lineage>
</organism>
<dbReference type="Gene3D" id="3.90.245.10">
    <property type="entry name" value="Ribonucleoside hydrolase-like"/>
    <property type="match status" value="1"/>
</dbReference>
<dbReference type="PANTHER" id="PTHR12304:SF4">
    <property type="entry name" value="URIDINE NUCLEOSIDASE"/>
    <property type="match status" value="1"/>
</dbReference>
<evidence type="ECO:0000256" key="2">
    <source>
        <dbReference type="ARBA" id="ARBA00023295"/>
    </source>
</evidence>
<dbReference type="InterPro" id="IPR023186">
    <property type="entry name" value="IUNH"/>
</dbReference>
<keyword evidence="2" id="KW-0326">Glycosidase</keyword>
<keyword evidence="1" id="KW-0378">Hydrolase</keyword>
<feature type="domain" description="Inosine/uridine-preferring nucleoside hydrolase" evidence="3">
    <location>
        <begin position="5"/>
        <end position="297"/>
    </location>
</feature>
<accession>A0A5K7XKK2</accession>
<evidence type="ECO:0000313" key="5">
    <source>
        <dbReference type="Proteomes" id="UP000326837"/>
    </source>
</evidence>
<dbReference type="KEGG" id="lpav:PLANPX_4668"/>
<dbReference type="AlphaFoldDB" id="A0A5K7XKK2"/>
<dbReference type="Proteomes" id="UP000326837">
    <property type="component" value="Chromosome"/>
</dbReference>
<dbReference type="EMBL" id="AP021861">
    <property type="protein sequence ID" value="BBO35056.1"/>
    <property type="molecule type" value="Genomic_DNA"/>
</dbReference>
<dbReference type="GO" id="GO:0008477">
    <property type="term" value="F:purine nucleosidase activity"/>
    <property type="evidence" value="ECO:0007669"/>
    <property type="project" value="TreeGrafter"/>
</dbReference>
<reference evidence="5" key="1">
    <citation type="submission" date="2019-10" db="EMBL/GenBank/DDBJ databases">
        <title>Lacipirellula parvula gen. nov., sp. nov., representing a lineage of planctomycetes widespread in freshwater anoxic habitats, and description of the family Lacipirellulaceae.</title>
        <authorList>
            <person name="Dedysh S.N."/>
            <person name="Kulichevskaya I.S."/>
            <person name="Beletsky A.V."/>
            <person name="Rakitin A.L."/>
            <person name="Mardanov A.V."/>
            <person name="Ivanova A.A."/>
            <person name="Saltykova V.X."/>
            <person name="Rijpstra W.I.C."/>
            <person name="Sinninghe Damste J.S."/>
            <person name="Ravin N.V."/>
        </authorList>
    </citation>
    <scope>NUCLEOTIDE SEQUENCE [LARGE SCALE GENOMIC DNA]</scope>
    <source>
        <strain evidence="5">PX69</strain>
    </source>
</reference>
<dbReference type="InterPro" id="IPR036452">
    <property type="entry name" value="Ribo_hydro-like"/>
</dbReference>
<dbReference type="SUPFAM" id="SSF53590">
    <property type="entry name" value="Nucleoside hydrolase"/>
    <property type="match status" value="1"/>
</dbReference>
<proteinExistence type="predicted"/>
<dbReference type="Pfam" id="PF01156">
    <property type="entry name" value="IU_nuc_hydro"/>
    <property type="match status" value="1"/>
</dbReference>
<dbReference type="InterPro" id="IPR001910">
    <property type="entry name" value="Inosine/uridine_hydrolase_dom"/>
</dbReference>
<name>A0A5K7XKK2_9BACT</name>
<dbReference type="GO" id="GO:0005829">
    <property type="term" value="C:cytosol"/>
    <property type="evidence" value="ECO:0007669"/>
    <property type="project" value="TreeGrafter"/>
</dbReference>
<dbReference type="GO" id="GO:0006152">
    <property type="term" value="P:purine nucleoside catabolic process"/>
    <property type="evidence" value="ECO:0007669"/>
    <property type="project" value="TreeGrafter"/>
</dbReference>
<protein>
    <recommendedName>
        <fullName evidence="3">Inosine/uridine-preferring nucleoside hydrolase domain-containing protein</fullName>
    </recommendedName>
</protein>
<keyword evidence="5" id="KW-1185">Reference proteome</keyword>
<evidence type="ECO:0000259" key="3">
    <source>
        <dbReference type="Pfam" id="PF01156"/>
    </source>
</evidence>
<gene>
    <name evidence="4" type="ORF">PLANPX_4668</name>
</gene>
<dbReference type="RefSeq" id="WP_152100517.1">
    <property type="nucleotide sequence ID" value="NZ_AP021861.1"/>
</dbReference>
<dbReference type="PANTHER" id="PTHR12304">
    <property type="entry name" value="INOSINE-URIDINE PREFERRING NUCLEOSIDE HYDROLASE"/>
    <property type="match status" value="1"/>
</dbReference>
<sequence length="309" mass="33060">MPRKVILDVDPGVSDALAVCLAIAHPDLEVVAVTATGGNVVPRQASRNVQAIIEHLDPPRWPRIGVADEEQPLRTDGRELWGADGFCGATLGIAELHQQHPALKVIAEEIRNDPGGVTIIAGGPLHNIAAAFQLDPELALQVGHLIIVGGTLEGPGDVTAAAEFNMYCDAESAQRVFRSHATTTLLPLDVTSRAALTYELLSNLPSEGSSLGRLLRTLLPGAFQSYRQRLGLESMYAAEAVAVMSILRPELLVTEAMPVDVETEGMITYGATVIDRRPRTFDRPNMDVAVEIDAPAIVEGIMRGLRAGF</sequence>
<evidence type="ECO:0000256" key="1">
    <source>
        <dbReference type="ARBA" id="ARBA00022801"/>
    </source>
</evidence>